<dbReference type="KEGG" id="dcm:NIES806_21860"/>
<reference evidence="2 3" key="1">
    <citation type="submission" date="2017-06" db="EMBL/GenBank/DDBJ databases">
        <title>Genome sequencing of cyanobaciteial culture collection at National Institute for Environmental Studies (NIES).</title>
        <authorList>
            <person name="Hirose Y."/>
            <person name="Shimura Y."/>
            <person name="Fujisawa T."/>
            <person name="Nakamura Y."/>
            <person name="Kawachi M."/>
        </authorList>
    </citation>
    <scope>NUCLEOTIDE SEQUENCE [LARGE SCALE GENOMIC DNA]</scope>
    <source>
        <strain evidence="2 3">NIES-806</strain>
    </source>
</reference>
<keyword evidence="1" id="KW-0472">Membrane</keyword>
<proteinExistence type="predicted"/>
<evidence type="ECO:0000256" key="1">
    <source>
        <dbReference type="SAM" id="Phobius"/>
    </source>
</evidence>
<dbReference type="EMBL" id="AP018316">
    <property type="protein sequence ID" value="BAZ85981.1"/>
    <property type="molecule type" value="Genomic_DNA"/>
</dbReference>
<gene>
    <name evidence="2" type="ORF">NIES806_21860</name>
</gene>
<keyword evidence="3" id="KW-1185">Reference proteome</keyword>
<keyword evidence="1" id="KW-1133">Transmembrane helix</keyword>
<feature type="transmembrane region" description="Helical" evidence="1">
    <location>
        <begin position="17"/>
        <end position="38"/>
    </location>
</feature>
<accession>A0A1Z4V377</accession>
<protein>
    <submittedName>
        <fullName evidence="2">Uncharacterized protein</fullName>
    </submittedName>
</protein>
<evidence type="ECO:0000313" key="3">
    <source>
        <dbReference type="Proteomes" id="UP000218702"/>
    </source>
</evidence>
<evidence type="ECO:0000313" key="2">
    <source>
        <dbReference type="EMBL" id="BAZ85981.1"/>
    </source>
</evidence>
<keyword evidence="1" id="KW-0812">Transmembrane</keyword>
<dbReference type="Proteomes" id="UP000218702">
    <property type="component" value="Chromosome"/>
</dbReference>
<dbReference type="AlphaFoldDB" id="A0A1Z4V377"/>
<name>A0A1Z4V377_9CYAN</name>
<sequence>MFPNATAVNVEWEILGFWYAFSHSLFIYMNILIVNFAVDYATQVEYDYNSFKNAYNSGATLY</sequence>
<organism evidence="2 3">
    <name type="scientific">Dolichospermum compactum NIES-806</name>
    <dbReference type="NCBI Taxonomy" id="1973481"/>
    <lineage>
        <taxon>Bacteria</taxon>
        <taxon>Bacillati</taxon>
        <taxon>Cyanobacteriota</taxon>
        <taxon>Cyanophyceae</taxon>
        <taxon>Nostocales</taxon>
        <taxon>Aphanizomenonaceae</taxon>
        <taxon>Dolichospermum</taxon>
        <taxon>Dolichospermum compactum</taxon>
    </lineage>
</organism>